<organism evidence="2 3">
    <name type="scientific">Actinomyces bouchesdurhonensis</name>
    <dbReference type="NCBI Taxonomy" id="1852361"/>
    <lineage>
        <taxon>Bacteria</taxon>
        <taxon>Bacillati</taxon>
        <taxon>Actinomycetota</taxon>
        <taxon>Actinomycetes</taxon>
        <taxon>Actinomycetales</taxon>
        <taxon>Actinomycetaceae</taxon>
        <taxon>Actinomyces</taxon>
    </lineage>
</organism>
<dbReference type="AlphaFoldDB" id="A0A929RQX8"/>
<evidence type="ECO:0000259" key="1">
    <source>
        <dbReference type="Pfam" id="PF12146"/>
    </source>
</evidence>
<accession>A0A929RQX8</accession>
<gene>
    <name evidence="2" type="ORF">HXK09_10480</name>
</gene>
<keyword evidence="2" id="KW-0378">Hydrolase</keyword>
<dbReference type="InterPro" id="IPR022742">
    <property type="entry name" value="Hydrolase_4"/>
</dbReference>
<feature type="domain" description="Serine aminopeptidase S33" evidence="1">
    <location>
        <begin position="26"/>
        <end position="134"/>
    </location>
</feature>
<dbReference type="Gene3D" id="3.40.50.1820">
    <property type="entry name" value="alpha/beta hydrolase"/>
    <property type="match status" value="1"/>
</dbReference>
<reference evidence="2" key="1">
    <citation type="submission" date="2020-04" db="EMBL/GenBank/DDBJ databases">
        <title>Deep metagenomics examines the oral microbiome during advanced dental caries in children, revealing novel taxa and co-occurrences with host molecules.</title>
        <authorList>
            <person name="Baker J.L."/>
            <person name="Morton J.T."/>
            <person name="Dinis M."/>
            <person name="Alvarez R."/>
            <person name="Tran N.C."/>
            <person name="Knight R."/>
            <person name="Edlund A."/>
        </authorList>
    </citation>
    <scope>NUCLEOTIDE SEQUENCE</scope>
    <source>
        <strain evidence="2">JCVI_30_bin.13</strain>
    </source>
</reference>
<dbReference type="Pfam" id="PF12146">
    <property type="entry name" value="Hydrolase_4"/>
    <property type="match status" value="1"/>
</dbReference>
<dbReference type="GO" id="GO:0016787">
    <property type="term" value="F:hydrolase activity"/>
    <property type="evidence" value="ECO:0007669"/>
    <property type="project" value="UniProtKB-KW"/>
</dbReference>
<comment type="caution">
    <text evidence="2">The sequence shown here is derived from an EMBL/GenBank/DDBJ whole genome shotgun (WGS) entry which is preliminary data.</text>
</comment>
<name>A0A929RQX8_9ACTO</name>
<dbReference type="EMBL" id="JABZGF010000539">
    <property type="protein sequence ID" value="MBF0967532.1"/>
    <property type="molecule type" value="Genomic_DNA"/>
</dbReference>
<proteinExistence type="predicted"/>
<sequence>MSQVTIQTPRGVSISGTFTRPVDCRDAAVIFSHSFLSDRHASGMFDALGRALRRAGYATLAFDYSGHGKSGDEIITFDPLIEDFRSASGWLADQGFTRQICVGHEFGATIALRARPSAVQTYVLVSPVLGPLSYDWDLVFSDVQLLELERHGTTTVPNDSESVRRHFTINKNTLADMSMVSGEKTLRGLDTPVLITHDAFDEETGLLDRTRDAFHLLPDGSVVDMTTPHAGIVGEYTPAD</sequence>
<protein>
    <submittedName>
        <fullName evidence="2">Alpha/beta fold hydrolase</fullName>
    </submittedName>
</protein>
<dbReference type="InterPro" id="IPR029058">
    <property type="entry name" value="AB_hydrolase_fold"/>
</dbReference>
<feature type="non-terminal residue" evidence="2">
    <location>
        <position position="240"/>
    </location>
</feature>
<evidence type="ECO:0000313" key="3">
    <source>
        <dbReference type="Proteomes" id="UP000759246"/>
    </source>
</evidence>
<dbReference type="SUPFAM" id="SSF53474">
    <property type="entry name" value="alpha/beta-Hydrolases"/>
    <property type="match status" value="1"/>
</dbReference>
<dbReference type="Proteomes" id="UP000759246">
    <property type="component" value="Unassembled WGS sequence"/>
</dbReference>
<evidence type="ECO:0000313" key="2">
    <source>
        <dbReference type="EMBL" id="MBF0967532.1"/>
    </source>
</evidence>